<proteinExistence type="predicted"/>
<evidence type="ECO:0000313" key="1">
    <source>
        <dbReference type="EMBL" id="JAD69571.1"/>
    </source>
</evidence>
<dbReference type="EMBL" id="GBRH01228324">
    <property type="protein sequence ID" value="JAD69571.1"/>
    <property type="molecule type" value="Transcribed_RNA"/>
</dbReference>
<dbReference type="AlphaFoldDB" id="A0A0A9C1Z3"/>
<accession>A0A0A9C1Z3</accession>
<reference evidence="1" key="2">
    <citation type="journal article" date="2015" name="Data Brief">
        <title>Shoot transcriptome of the giant reed, Arundo donax.</title>
        <authorList>
            <person name="Barrero R.A."/>
            <person name="Guerrero F.D."/>
            <person name="Moolhuijzen P."/>
            <person name="Goolsby J.A."/>
            <person name="Tidwell J."/>
            <person name="Bellgard S.E."/>
            <person name="Bellgard M.I."/>
        </authorList>
    </citation>
    <scope>NUCLEOTIDE SEQUENCE</scope>
    <source>
        <tissue evidence="1">Shoot tissue taken approximately 20 cm above the soil surface</tissue>
    </source>
</reference>
<sequence length="42" mass="4687">MIYEHSLTIEVHSGQSSVCSSMNVQKRITNVCMHNISSGHLK</sequence>
<organism evidence="1">
    <name type="scientific">Arundo donax</name>
    <name type="common">Giant reed</name>
    <name type="synonym">Donax arundinaceus</name>
    <dbReference type="NCBI Taxonomy" id="35708"/>
    <lineage>
        <taxon>Eukaryota</taxon>
        <taxon>Viridiplantae</taxon>
        <taxon>Streptophyta</taxon>
        <taxon>Embryophyta</taxon>
        <taxon>Tracheophyta</taxon>
        <taxon>Spermatophyta</taxon>
        <taxon>Magnoliopsida</taxon>
        <taxon>Liliopsida</taxon>
        <taxon>Poales</taxon>
        <taxon>Poaceae</taxon>
        <taxon>PACMAD clade</taxon>
        <taxon>Arundinoideae</taxon>
        <taxon>Arundineae</taxon>
        <taxon>Arundo</taxon>
    </lineage>
</organism>
<protein>
    <submittedName>
        <fullName evidence="1">Uncharacterized protein</fullName>
    </submittedName>
</protein>
<reference evidence="1" key="1">
    <citation type="submission" date="2014-09" db="EMBL/GenBank/DDBJ databases">
        <authorList>
            <person name="Magalhaes I.L.F."/>
            <person name="Oliveira U."/>
            <person name="Santos F.R."/>
            <person name="Vidigal T.H.D.A."/>
            <person name="Brescovit A.D."/>
            <person name="Santos A.J."/>
        </authorList>
    </citation>
    <scope>NUCLEOTIDE SEQUENCE</scope>
    <source>
        <tissue evidence="1">Shoot tissue taken approximately 20 cm above the soil surface</tissue>
    </source>
</reference>
<name>A0A0A9C1Z3_ARUDO</name>